<keyword evidence="1" id="KW-0812">Transmembrane</keyword>
<comment type="caution">
    <text evidence="2">The sequence shown here is derived from an EMBL/GenBank/DDBJ whole genome shotgun (WGS) entry which is preliminary data.</text>
</comment>
<evidence type="ECO:0000313" key="2">
    <source>
        <dbReference type="EMBL" id="KAJ4976769.1"/>
    </source>
</evidence>
<keyword evidence="1" id="KW-0472">Membrane</keyword>
<reference evidence="2" key="1">
    <citation type="journal article" date="2023" name="Plant J.">
        <title>The genome of the king protea, Protea cynaroides.</title>
        <authorList>
            <person name="Chang J."/>
            <person name="Duong T.A."/>
            <person name="Schoeman C."/>
            <person name="Ma X."/>
            <person name="Roodt D."/>
            <person name="Barker N."/>
            <person name="Li Z."/>
            <person name="Van de Peer Y."/>
            <person name="Mizrachi E."/>
        </authorList>
    </citation>
    <scope>NUCLEOTIDE SEQUENCE</scope>
    <source>
        <tissue evidence="2">Young leaves</tissue>
    </source>
</reference>
<gene>
    <name evidence="2" type="ORF">NE237_001875</name>
</gene>
<dbReference type="AlphaFoldDB" id="A0A9Q0QYU9"/>
<feature type="transmembrane region" description="Helical" evidence="1">
    <location>
        <begin position="90"/>
        <end position="107"/>
    </location>
</feature>
<proteinExistence type="predicted"/>
<dbReference type="Proteomes" id="UP001141806">
    <property type="component" value="Unassembled WGS sequence"/>
</dbReference>
<keyword evidence="1" id="KW-1133">Transmembrane helix</keyword>
<keyword evidence="3" id="KW-1185">Reference proteome</keyword>
<accession>A0A9Q0QYU9</accession>
<sequence length="135" mass="15731">MPKWHKLRWTDSTAVHSMLEATTFLSSHDDAHRNSPLTPAGKSINIHIIPISDNQWKWLSALPFDRGKLFAPASSTVPAKYRQRWFSKRTLLIVALLILVFCFRNSSRLHPLFFSVTSKFVWIIHQVEEIPFKFE</sequence>
<dbReference type="EMBL" id="JAMYWD010000003">
    <property type="protein sequence ID" value="KAJ4976769.1"/>
    <property type="molecule type" value="Genomic_DNA"/>
</dbReference>
<organism evidence="2 3">
    <name type="scientific">Protea cynaroides</name>
    <dbReference type="NCBI Taxonomy" id="273540"/>
    <lineage>
        <taxon>Eukaryota</taxon>
        <taxon>Viridiplantae</taxon>
        <taxon>Streptophyta</taxon>
        <taxon>Embryophyta</taxon>
        <taxon>Tracheophyta</taxon>
        <taxon>Spermatophyta</taxon>
        <taxon>Magnoliopsida</taxon>
        <taxon>Proteales</taxon>
        <taxon>Proteaceae</taxon>
        <taxon>Protea</taxon>
    </lineage>
</organism>
<evidence type="ECO:0000313" key="3">
    <source>
        <dbReference type="Proteomes" id="UP001141806"/>
    </source>
</evidence>
<evidence type="ECO:0000256" key="1">
    <source>
        <dbReference type="SAM" id="Phobius"/>
    </source>
</evidence>
<name>A0A9Q0QYU9_9MAGN</name>
<protein>
    <submittedName>
        <fullName evidence="2">Uncharacterized protein</fullName>
    </submittedName>
</protein>